<evidence type="ECO:0000313" key="2">
    <source>
        <dbReference type="Proteomes" id="UP000594638"/>
    </source>
</evidence>
<gene>
    <name evidence="1" type="ORF">OLEA9_A059463</name>
</gene>
<dbReference type="EMBL" id="CACTIH010005672">
    <property type="protein sequence ID" value="CAA3000155.1"/>
    <property type="molecule type" value="Genomic_DNA"/>
</dbReference>
<name>A0A8S0T5H7_OLEEU</name>
<organism evidence="1 2">
    <name type="scientific">Olea europaea subsp. europaea</name>
    <dbReference type="NCBI Taxonomy" id="158383"/>
    <lineage>
        <taxon>Eukaryota</taxon>
        <taxon>Viridiplantae</taxon>
        <taxon>Streptophyta</taxon>
        <taxon>Embryophyta</taxon>
        <taxon>Tracheophyta</taxon>
        <taxon>Spermatophyta</taxon>
        <taxon>Magnoliopsida</taxon>
        <taxon>eudicotyledons</taxon>
        <taxon>Gunneridae</taxon>
        <taxon>Pentapetalae</taxon>
        <taxon>asterids</taxon>
        <taxon>lamiids</taxon>
        <taxon>Lamiales</taxon>
        <taxon>Oleaceae</taxon>
        <taxon>Oleeae</taxon>
        <taxon>Olea</taxon>
    </lineage>
</organism>
<sequence>MPGMQARFWAFKGHVTQATPRTQADFQAFLGSLWLTVCTPVVVSLDGKLARADMCRSPRLQSLQRRVLVVAWTQAHFQAFSGTFRHRCAGHVRDAGTSSGISRQFLGQGVQAMSGTKARLWAILGHDAQTTPRTWADFQAFFGSLWHIVYRPCPGQALVATGTLTFFRHMKAARCAGHVRDASTFSGIFGLFLGYSA</sequence>
<evidence type="ECO:0000313" key="1">
    <source>
        <dbReference type="EMBL" id="CAA3000155.1"/>
    </source>
</evidence>
<comment type="caution">
    <text evidence="1">The sequence shown here is derived from an EMBL/GenBank/DDBJ whole genome shotgun (WGS) entry which is preliminary data.</text>
</comment>
<dbReference type="AlphaFoldDB" id="A0A8S0T5H7"/>
<dbReference type="Proteomes" id="UP000594638">
    <property type="component" value="Unassembled WGS sequence"/>
</dbReference>
<keyword evidence="2" id="KW-1185">Reference proteome</keyword>
<reference evidence="1 2" key="1">
    <citation type="submission" date="2019-12" db="EMBL/GenBank/DDBJ databases">
        <authorList>
            <person name="Alioto T."/>
            <person name="Alioto T."/>
            <person name="Gomez Garrido J."/>
        </authorList>
    </citation>
    <scope>NUCLEOTIDE SEQUENCE [LARGE SCALE GENOMIC DNA]</scope>
</reference>
<proteinExistence type="predicted"/>
<dbReference type="Gramene" id="OE9A059463T1">
    <property type="protein sequence ID" value="OE9A059463C1"/>
    <property type="gene ID" value="OE9A059463"/>
</dbReference>
<accession>A0A8S0T5H7</accession>
<protein>
    <submittedName>
        <fullName evidence="1">Uncharacterized protein</fullName>
    </submittedName>
</protein>